<dbReference type="EMBL" id="JACEUX010000001">
    <property type="protein sequence ID" value="MBA5246400.1"/>
    <property type="molecule type" value="Genomic_DNA"/>
</dbReference>
<evidence type="ECO:0000313" key="3">
    <source>
        <dbReference type="EMBL" id="QMS98232.1"/>
    </source>
</evidence>
<dbReference type="AlphaFoldDB" id="A0A7D7RJV9"/>
<proteinExistence type="predicted"/>
<dbReference type="RefSeq" id="WP_181886482.1">
    <property type="nucleotide sequence ID" value="NZ_CP059472.1"/>
</dbReference>
<reference evidence="2" key="3">
    <citation type="submission" date="2020-07" db="EMBL/GenBank/DDBJ databases">
        <authorList>
            <person name="Yang C."/>
        </authorList>
    </citation>
    <scope>NUCLEOTIDE SEQUENCE</scope>
    <source>
        <strain evidence="2">Cx-624</strain>
    </source>
</reference>
<feature type="signal peptide" evidence="1">
    <location>
        <begin position="1"/>
        <end position="26"/>
    </location>
</feature>
<dbReference type="KEGG" id="cbau:H1R16_11095"/>
<protein>
    <recommendedName>
        <fullName evidence="6">TolC family protein</fullName>
    </recommendedName>
</protein>
<organism evidence="3 4">
    <name type="scientific">Marnyiella aurantia</name>
    <dbReference type="NCBI Taxonomy" id="2758037"/>
    <lineage>
        <taxon>Bacteria</taxon>
        <taxon>Pseudomonadati</taxon>
        <taxon>Bacteroidota</taxon>
        <taxon>Flavobacteriia</taxon>
        <taxon>Flavobacteriales</taxon>
        <taxon>Weeksellaceae</taxon>
        <taxon>Marnyiella</taxon>
    </lineage>
</organism>
<evidence type="ECO:0000313" key="4">
    <source>
        <dbReference type="Proteomes" id="UP000515349"/>
    </source>
</evidence>
<dbReference type="Proteomes" id="UP000515349">
    <property type="component" value="Chromosome"/>
</dbReference>
<keyword evidence="5" id="KW-1185">Reference proteome</keyword>
<name>A0A7D7RJV9_9FLAO</name>
<feature type="chain" id="PRO_5044656412" description="TolC family protein" evidence="1">
    <location>
        <begin position="27"/>
        <end position="117"/>
    </location>
</feature>
<sequence>MKKTAFILFFLPVFAFSQQLSLMTQAANDSLAKKNVNTVLHFAKKNFIESSFSSYYVSETALNVSELNRNTYNFNTLNRSLFVGEHIENFMPAFPNRATVEHVPAARQLLQIQILDK</sequence>
<reference evidence="5" key="2">
    <citation type="submission" date="2020-07" db="EMBL/GenBank/DDBJ databases">
        <title>Flavobacterium sp. xlx-214.</title>
        <authorList>
            <person name="Yang C."/>
        </authorList>
    </citation>
    <scope>NUCLEOTIDE SEQUENCE [LARGE SCALE GENOMIC DNA]</scope>
    <source>
        <strain evidence="5">CX-624</strain>
    </source>
</reference>
<keyword evidence="1" id="KW-0732">Signal</keyword>
<evidence type="ECO:0000313" key="2">
    <source>
        <dbReference type="EMBL" id="MBA5246400.1"/>
    </source>
</evidence>
<reference evidence="3 4" key="1">
    <citation type="submission" date="2020-07" db="EMBL/GenBank/DDBJ databases">
        <title>Chryseobacterium sp.cx-624.</title>
        <authorList>
            <person name="Yang C."/>
        </authorList>
    </citation>
    <scope>NUCLEOTIDE SEQUENCE [LARGE SCALE GENOMIC DNA]</scope>
    <source>
        <strain evidence="4">cx-624</strain>
        <strain evidence="3">Cx-624</strain>
    </source>
</reference>
<gene>
    <name evidence="3" type="ORF">H1R16_11095</name>
    <name evidence="2" type="ORF">H2507_04370</name>
</gene>
<dbReference type="Proteomes" id="UP000539710">
    <property type="component" value="Unassembled WGS sequence"/>
</dbReference>
<evidence type="ECO:0000313" key="5">
    <source>
        <dbReference type="Proteomes" id="UP000539710"/>
    </source>
</evidence>
<accession>A0A7D7RJV9</accession>
<evidence type="ECO:0008006" key="6">
    <source>
        <dbReference type="Google" id="ProtNLM"/>
    </source>
</evidence>
<dbReference type="EMBL" id="CP059472">
    <property type="protein sequence ID" value="QMS98232.1"/>
    <property type="molecule type" value="Genomic_DNA"/>
</dbReference>
<evidence type="ECO:0000256" key="1">
    <source>
        <dbReference type="SAM" id="SignalP"/>
    </source>
</evidence>